<organism evidence="1">
    <name type="scientific">hydrothermal vent metagenome</name>
    <dbReference type="NCBI Taxonomy" id="652676"/>
    <lineage>
        <taxon>unclassified sequences</taxon>
        <taxon>metagenomes</taxon>
        <taxon>ecological metagenomes</taxon>
    </lineage>
</organism>
<sequence>MGGTTLLLATGSKIASPPPSASQIQPTTIAFSFYSIVKVHFDLRFSIYDFRFSIYDFRFTIYDFRFTMQLDFSRWLNLCKLG</sequence>
<dbReference type="AlphaFoldDB" id="A0A3B0VIG0"/>
<accession>A0A3B0VIG0</accession>
<dbReference type="EMBL" id="UOEU01001064">
    <property type="protein sequence ID" value="VAW43325.1"/>
    <property type="molecule type" value="Genomic_DNA"/>
</dbReference>
<name>A0A3B0VIG0_9ZZZZ</name>
<reference evidence="1" key="1">
    <citation type="submission" date="2018-06" db="EMBL/GenBank/DDBJ databases">
        <authorList>
            <person name="Zhirakovskaya E."/>
        </authorList>
    </citation>
    <scope>NUCLEOTIDE SEQUENCE</scope>
</reference>
<proteinExistence type="predicted"/>
<gene>
    <name evidence="1" type="ORF">MNBD_CHLOROFLEXI01-4563</name>
</gene>
<protein>
    <submittedName>
        <fullName evidence="1">Uncharacterized protein</fullName>
    </submittedName>
</protein>
<evidence type="ECO:0000313" key="1">
    <source>
        <dbReference type="EMBL" id="VAW43325.1"/>
    </source>
</evidence>